<dbReference type="GO" id="GO:0005524">
    <property type="term" value="F:ATP binding"/>
    <property type="evidence" value="ECO:0007669"/>
    <property type="project" value="UniProtKB-KW"/>
</dbReference>
<gene>
    <name evidence="7" type="ORF">FHS88_001864</name>
</gene>
<proteinExistence type="inferred from homology"/>
<dbReference type="Gene3D" id="3.30.200.20">
    <property type="entry name" value="Phosphorylase Kinase, domain 1"/>
    <property type="match status" value="1"/>
</dbReference>
<dbReference type="PANTHER" id="PTHR34273:SF2">
    <property type="entry name" value="METHYLTHIORIBOSE KINASE"/>
    <property type="match status" value="1"/>
</dbReference>
<keyword evidence="5" id="KW-0067">ATP-binding</keyword>
<evidence type="ECO:0000313" key="8">
    <source>
        <dbReference type="Proteomes" id="UP000562254"/>
    </source>
</evidence>
<dbReference type="RefSeq" id="WP_184483824.1">
    <property type="nucleotide sequence ID" value="NZ_JAAEDJ010000006.1"/>
</dbReference>
<dbReference type="Proteomes" id="UP000562254">
    <property type="component" value="Unassembled WGS sequence"/>
</dbReference>
<accession>A0A840XSU6</accession>
<dbReference type="Gene3D" id="3.90.1200.10">
    <property type="match status" value="1"/>
</dbReference>
<dbReference type="GO" id="GO:0016301">
    <property type="term" value="F:kinase activity"/>
    <property type="evidence" value="ECO:0007669"/>
    <property type="project" value="UniProtKB-KW"/>
</dbReference>
<dbReference type="InterPro" id="IPR002575">
    <property type="entry name" value="Aminoglycoside_PTrfase"/>
</dbReference>
<dbReference type="SUPFAM" id="SSF56112">
    <property type="entry name" value="Protein kinase-like (PK-like)"/>
    <property type="match status" value="1"/>
</dbReference>
<dbReference type="PANTHER" id="PTHR34273">
    <property type="entry name" value="METHYLTHIORIBOSE KINASE"/>
    <property type="match status" value="1"/>
</dbReference>
<dbReference type="InterPro" id="IPR011009">
    <property type="entry name" value="Kinase-like_dom_sf"/>
</dbReference>
<keyword evidence="3" id="KW-0547">Nucleotide-binding</keyword>
<comment type="similarity">
    <text evidence="1">Belongs to the methylthioribose kinase family.</text>
</comment>
<keyword evidence="2 7" id="KW-0808">Transferase</keyword>
<evidence type="ECO:0000259" key="6">
    <source>
        <dbReference type="Pfam" id="PF01636"/>
    </source>
</evidence>
<dbReference type="EMBL" id="JACIJE010000004">
    <property type="protein sequence ID" value="MBB5689739.1"/>
    <property type="molecule type" value="Genomic_DNA"/>
</dbReference>
<organism evidence="7 8">
    <name type="scientific">Neoroseomonas alkaliterrae</name>
    <dbReference type="NCBI Taxonomy" id="1452450"/>
    <lineage>
        <taxon>Bacteria</taxon>
        <taxon>Pseudomonadati</taxon>
        <taxon>Pseudomonadota</taxon>
        <taxon>Alphaproteobacteria</taxon>
        <taxon>Acetobacterales</taxon>
        <taxon>Acetobacteraceae</taxon>
        <taxon>Neoroseomonas</taxon>
    </lineage>
</organism>
<keyword evidence="4 7" id="KW-0418">Kinase</keyword>
<feature type="domain" description="Aminoglycoside phosphotransferase" evidence="6">
    <location>
        <begin position="26"/>
        <end position="235"/>
    </location>
</feature>
<evidence type="ECO:0000256" key="2">
    <source>
        <dbReference type="ARBA" id="ARBA00022679"/>
    </source>
</evidence>
<evidence type="ECO:0000256" key="1">
    <source>
        <dbReference type="ARBA" id="ARBA00010165"/>
    </source>
</evidence>
<keyword evidence="8" id="KW-1185">Reference proteome</keyword>
<evidence type="ECO:0000256" key="5">
    <source>
        <dbReference type="ARBA" id="ARBA00022840"/>
    </source>
</evidence>
<sequence length="335" mass="36330">MGPLPEELAEGLRAMRLLAPGTRAEGEPLAGGVSSDIWRVRLPDGRELCIKRALPKLKVAADWRAPVVRNRYEARWLARAAEAVPGFAPRLLGQDEATGTLAMEWLAPDRHPVWKAVLKDGAADAGFAAEVGRRLARLHAHAAQRPELSADFPTDSLFHAIRLEPYLLATARAHPDLAPRLEALAARTAATKRTLVHGDVSPKNILAGPQGPVLLDAECAWWGDPAFDIAFCLNHLLLKCLWTPAAAPAFLTCFEALAAAYLASVTWEAPAVVEARAASLLPGLFLARVDGKSPVEYLTDEASKEQIRRVARHLLANPPDRLKTIRLAWGEEIGA</sequence>
<evidence type="ECO:0000256" key="4">
    <source>
        <dbReference type="ARBA" id="ARBA00022777"/>
    </source>
</evidence>
<dbReference type="Pfam" id="PF01636">
    <property type="entry name" value="APH"/>
    <property type="match status" value="1"/>
</dbReference>
<comment type="caution">
    <text evidence="7">The sequence shown here is derived from an EMBL/GenBank/DDBJ whole genome shotgun (WGS) entry which is preliminary data.</text>
</comment>
<reference evidence="7 8" key="1">
    <citation type="submission" date="2020-08" db="EMBL/GenBank/DDBJ databases">
        <title>Genomic Encyclopedia of Type Strains, Phase IV (KMG-IV): sequencing the most valuable type-strain genomes for metagenomic binning, comparative biology and taxonomic classification.</title>
        <authorList>
            <person name="Goeker M."/>
        </authorList>
    </citation>
    <scope>NUCLEOTIDE SEQUENCE [LARGE SCALE GENOMIC DNA]</scope>
    <source>
        <strain evidence="7 8">DSM 25895</strain>
    </source>
</reference>
<dbReference type="AlphaFoldDB" id="A0A840XSU6"/>
<evidence type="ECO:0000256" key="3">
    <source>
        <dbReference type="ARBA" id="ARBA00022741"/>
    </source>
</evidence>
<evidence type="ECO:0000313" key="7">
    <source>
        <dbReference type="EMBL" id="MBB5689739.1"/>
    </source>
</evidence>
<protein>
    <submittedName>
        <fullName evidence="7">Aminoglycoside phosphotransferase (APT) family kinase protein</fullName>
    </submittedName>
</protein>
<name>A0A840XSU6_9PROT</name>